<dbReference type="Pfam" id="PF00642">
    <property type="entry name" value="zf-CCCH"/>
    <property type="match status" value="1"/>
</dbReference>
<keyword evidence="6 12" id="KW-0747">Spliceosome</keyword>
<evidence type="ECO:0000256" key="13">
    <source>
        <dbReference type="SAM" id="MobiDB-lite"/>
    </source>
</evidence>
<keyword evidence="7 11" id="KW-0863">Zinc-finger</keyword>
<sequence length="349" mass="40188">MIEEDKSKVQENNKNDLINSNNDNNDQNNICLFKKKKKKINNHQIRKTSTIFETQQQQLITKLNDNQDNENKISKSNQQLTTTEVKFSKRIKNNQNLLCQSTFSRINKRLKFSQEFSSEDEEEIKKINQSKKPIESITNKTTSIPTDDGLYHGVSQSKHQLPKGSAKYGPIKGGPNNIRTITVVDYQPDVCKDYRETGYCGFGDTCKFLHDRSDYMHGWQLDEAFNSSRNKKLDGDSEDEEEVPFACLICRQPFTDPIVTKCKHYYCSSCAIKRFAKTPKCFACGAPTSGIFNKATRIIEKMKAKQERIRKEKEDRKRQEEGLSGIEGLEEAPQIADEEGSERSFYEDE</sequence>
<dbReference type="SMART" id="SM00184">
    <property type="entry name" value="RING"/>
    <property type="match status" value="1"/>
</dbReference>
<feature type="region of interest" description="Disordered" evidence="13">
    <location>
        <begin position="304"/>
        <end position="349"/>
    </location>
</feature>
<dbReference type="GO" id="GO:0034247">
    <property type="term" value="P:snoRNA splicing"/>
    <property type="evidence" value="ECO:0007669"/>
    <property type="project" value="TreeGrafter"/>
</dbReference>
<feature type="compositionally biased region" description="Low complexity" evidence="13">
    <location>
        <begin position="15"/>
        <end position="28"/>
    </location>
</feature>
<evidence type="ECO:0000259" key="14">
    <source>
        <dbReference type="PROSITE" id="PS50089"/>
    </source>
</evidence>
<evidence type="ECO:0000256" key="6">
    <source>
        <dbReference type="ARBA" id="ARBA00022728"/>
    </source>
</evidence>
<accession>A0A9Q3ING6</accession>
<evidence type="ECO:0000256" key="7">
    <source>
        <dbReference type="ARBA" id="ARBA00022771"/>
    </source>
</evidence>
<dbReference type="InterPro" id="IPR036855">
    <property type="entry name" value="Znf_CCCH_sf"/>
</dbReference>
<evidence type="ECO:0000256" key="3">
    <source>
        <dbReference type="ARBA" id="ARBA00011524"/>
    </source>
</evidence>
<dbReference type="InterPro" id="IPR039971">
    <property type="entry name" value="CWC24-like"/>
</dbReference>
<dbReference type="EMBL" id="AVOT02052124">
    <property type="protein sequence ID" value="MBW0547076.1"/>
    <property type="molecule type" value="Genomic_DNA"/>
</dbReference>
<evidence type="ECO:0000259" key="15">
    <source>
        <dbReference type="PROSITE" id="PS50103"/>
    </source>
</evidence>
<keyword evidence="12" id="KW-0539">Nucleus</keyword>
<dbReference type="GO" id="GO:0005684">
    <property type="term" value="C:U2-type spliceosomal complex"/>
    <property type="evidence" value="ECO:0007669"/>
    <property type="project" value="TreeGrafter"/>
</dbReference>
<dbReference type="SUPFAM" id="SSF90229">
    <property type="entry name" value="CCCH zinc finger"/>
    <property type="match status" value="1"/>
</dbReference>
<evidence type="ECO:0000256" key="1">
    <source>
        <dbReference type="ARBA" id="ARBA00003777"/>
    </source>
</evidence>
<dbReference type="Proteomes" id="UP000765509">
    <property type="component" value="Unassembled WGS sequence"/>
</dbReference>
<dbReference type="PROSITE" id="PS50103">
    <property type="entry name" value="ZF_C3H1"/>
    <property type="match status" value="1"/>
</dbReference>
<keyword evidence="9 12" id="KW-0238">DNA-binding</keyword>
<keyword evidence="10 12" id="KW-0508">mRNA splicing</keyword>
<dbReference type="AlphaFoldDB" id="A0A9Q3ING6"/>
<dbReference type="PROSITE" id="PS00518">
    <property type="entry name" value="ZF_RING_1"/>
    <property type="match status" value="1"/>
</dbReference>
<comment type="caution">
    <text evidence="16">The sequence shown here is derived from an EMBL/GenBank/DDBJ whole genome shotgun (WGS) entry which is preliminary data.</text>
</comment>
<organism evidence="16 17">
    <name type="scientific">Austropuccinia psidii MF-1</name>
    <dbReference type="NCBI Taxonomy" id="1389203"/>
    <lineage>
        <taxon>Eukaryota</taxon>
        <taxon>Fungi</taxon>
        <taxon>Dikarya</taxon>
        <taxon>Basidiomycota</taxon>
        <taxon>Pucciniomycotina</taxon>
        <taxon>Pucciniomycetes</taxon>
        <taxon>Pucciniales</taxon>
        <taxon>Sphaerophragmiaceae</taxon>
        <taxon>Austropuccinia</taxon>
    </lineage>
</organism>
<dbReference type="OrthoDB" id="25761at2759"/>
<dbReference type="PROSITE" id="PS50089">
    <property type="entry name" value="ZF_RING_2"/>
    <property type="match status" value="1"/>
</dbReference>
<dbReference type="SMART" id="SM00356">
    <property type="entry name" value="ZnF_C3H1"/>
    <property type="match status" value="1"/>
</dbReference>
<dbReference type="Gene3D" id="3.30.40.10">
    <property type="entry name" value="Zinc/RING finger domain, C3HC4 (zinc finger)"/>
    <property type="match status" value="1"/>
</dbReference>
<name>A0A9Q3ING6_9BASI</name>
<keyword evidence="17" id="KW-1185">Reference proteome</keyword>
<dbReference type="Pfam" id="PF13920">
    <property type="entry name" value="zf-C3HC4_3"/>
    <property type="match status" value="1"/>
</dbReference>
<evidence type="ECO:0000256" key="11">
    <source>
        <dbReference type="PROSITE-ProRule" id="PRU00723"/>
    </source>
</evidence>
<dbReference type="CDD" id="cd16539">
    <property type="entry name" value="RING-HC_RNF113A_B"/>
    <property type="match status" value="1"/>
</dbReference>
<dbReference type="InterPro" id="IPR001841">
    <property type="entry name" value="Znf_RING"/>
</dbReference>
<proteinExistence type="inferred from homology"/>
<keyword evidence="12" id="KW-0507">mRNA processing</keyword>
<comment type="subcellular location">
    <subcellularLocation>
        <location evidence="12">Nucleus</location>
    </subcellularLocation>
</comment>
<feature type="zinc finger region" description="C3H1-type" evidence="11">
    <location>
        <begin position="185"/>
        <end position="213"/>
    </location>
</feature>
<gene>
    <name evidence="16" type="ORF">O181_086791</name>
</gene>
<dbReference type="InterPro" id="IPR017907">
    <property type="entry name" value="Znf_RING_CS"/>
</dbReference>
<feature type="domain" description="C3H1-type" evidence="15">
    <location>
        <begin position="185"/>
        <end position="213"/>
    </location>
</feature>
<reference evidence="16" key="1">
    <citation type="submission" date="2021-03" db="EMBL/GenBank/DDBJ databases">
        <title>Draft genome sequence of rust myrtle Austropuccinia psidii MF-1, a brazilian biotype.</title>
        <authorList>
            <person name="Quecine M.C."/>
            <person name="Pachon D.M.R."/>
            <person name="Bonatelli M.L."/>
            <person name="Correr F.H."/>
            <person name="Franceschini L.M."/>
            <person name="Leite T.F."/>
            <person name="Margarido G.R.A."/>
            <person name="Almeida C.A."/>
            <person name="Ferrarezi J.A."/>
            <person name="Labate C.A."/>
        </authorList>
    </citation>
    <scope>NUCLEOTIDE SEQUENCE</scope>
    <source>
        <strain evidence="16">MF-1</strain>
    </source>
</reference>
<feature type="domain" description="RING-type" evidence="14">
    <location>
        <begin position="247"/>
        <end position="284"/>
    </location>
</feature>
<dbReference type="GO" id="GO:0003677">
    <property type="term" value="F:DNA binding"/>
    <property type="evidence" value="ECO:0007669"/>
    <property type="project" value="UniProtKB-UniRule"/>
</dbReference>
<dbReference type="GO" id="GO:0008270">
    <property type="term" value="F:zinc ion binding"/>
    <property type="evidence" value="ECO:0007669"/>
    <property type="project" value="UniProtKB-KW"/>
</dbReference>
<dbReference type="SUPFAM" id="SSF57850">
    <property type="entry name" value="RING/U-box"/>
    <property type="match status" value="1"/>
</dbReference>
<dbReference type="PANTHER" id="PTHR12930:SF0">
    <property type="entry name" value="RING FINGER PROTEIN 113B"/>
    <property type="match status" value="1"/>
</dbReference>
<feature type="compositionally biased region" description="Basic and acidic residues" evidence="13">
    <location>
        <begin position="1"/>
        <end position="14"/>
    </location>
</feature>
<evidence type="ECO:0000256" key="5">
    <source>
        <dbReference type="ARBA" id="ARBA00022723"/>
    </source>
</evidence>
<comment type="subunit">
    <text evidence="3 12">Associated with the spliceosome.</text>
</comment>
<feature type="region of interest" description="Disordered" evidence="13">
    <location>
        <begin position="1"/>
        <end position="28"/>
    </location>
</feature>
<dbReference type="GO" id="GO:0006397">
    <property type="term" value="P:mRNA processing"/>
    <property type="evidence" value="ECO:0007669"/>
    <property type="project" value="UniProtKB-KW"/>
</dbReference>
<dbReference type="FunFam" id="3.30.40.10:FF:000045">
    <property type="entry name" value="RING finger protein 113A"/>
    <property type="match status" value="1"/>
</dbReference>
<dbReference type="InterPro" id="IPR000571">
    <property type="entry name" value="Znf_CCCH"/>
</dbReference>
<evidence type="ECO:0000256" key="4">
    <source>
        <dbReference type="ARBA" id="ARBA00020647"/>
    </source>
</evidence>
<dbReference type="PANTHER" id="PTHR12930">
    <property type="entry name" value="ZINC FINGER PROTEIN 183"/>
    <property type="match status" value="1"/>
</dbReference>
<evidence type="ECO:0000256" key="10">
    <source>
        <dbReference type="ARBA" id="ARBA00023187"/>
    </source>
</evidence>
<comment type="similarity">
    <text evidence="2 12">Belongs to the CWC24 family.</text>
</comment>
<evidence type="ECO:0000256" key="12">
    <source>
        <dbReference type="RuleBase" id="RU367110"/>
    </source>
</evidence>
<evidence type="ECO:0000256" key="8">
    <source>
        <dbReference type="ARBA" id="ARBA00022833"/>
    </source>
</evidence>
<keyword evidence="8 11" id="KW-0862">Zinc</keyword>
<feature type="compositionally biased region" description="Basic and acidic residues" evidence="13">
    <location>
        <begin position="304"/>
        <end position="321"/>
    </location>
</feature>
<comment type="function">
    <text evidence="1 12">Involved in pre-mRNA splicing.</text>
</comment>
<keyword evidence="5 11" id="KW-0479">Metal-binding</keyword>
<evidence type="ECO:0000256" key="2">
    <source>
        <dbReference type="ARBA" id="ARBA00009161"/>
    </source>
</evidence>
<evidence type="ECO:0000313" key="17">
    <source>
        <dbReference type="Proteomes" id="UP000765509"/>
    </source>
</evidence>
<dbReference type="InterPro" id="IPR013083">
    <property type="entry name" value="Znf_RING/FYVE/PHD"/>
</dbReference>
<protein>
    <recommendedName>
        <fullName evidence="4 12">Pre-mRNA-splicing factor CWC24</fullName>
    </recommendedName>
</protein>
<evidence type="ECO:0000256" key="9">
    <source>
        <dbReference type="ARBA" id="ARBA00023125"/>
    </source>
</evidence>
<evidence type="ECO:0000313" key="16">
    <source>
        <dbReference type="EMBL" id="MBW0547076.1"/>
    </source>
</evidence>